<organism evidence="3 4">
    <name type="scientific">Neobacillus bataviensis LMG 21833</name>
    <dbReference type="NCBI Taxonomy" id="1117379"/>
    <lineage>
        <taxon>Bacteria</taxon>
        <taxon>Bacillati</taxon>
        <taxon>Bacillota</taxon>
        <taxon>Bacilli</taxon>
        <taxon>Bacillales</taxon>
        <taxon>Bacillaceae</taxon>
        <taxon>Neobacillus</taxon>
    </lineage>
</organism>
<keyword evidence="4" id="KW-1185">Reference proteome</keyword>
<dbReference type="GO" id="GO:0016491">
    <property type="term" value="F:oxidoreductase activity"/>
    <property type="evidence" value="ECO:0007669"/>
    <property type="project" value="InterPro"/>
</dbReference>
<dbReference type="OrthoDB" id="9809746at2"/>
<dbReference type="InterPro" id="IPR000866">
    <property type="entry name" value="AhpC/TSA"/>
</dbReference>
<evidence type="ECO:0000259" key="2">
    <source>
        <dbReference type="PROSITE" id="PS51352"/>
    </source>
</evidence>
<dbReference type="PANTHER" id="PTHR28630:SF3">
    <property type="entry name" value="PEROXIREDOXIN-LIKE 2C"/>
    <property type="match status" value="1"/>
</dbReference>
<dbReference type="InterPro" id="IPR013766">
    <property type="entry name" value="Thioredoxin_domain"/>
</dbReference>
<dbReference type="Gene3D" id="3.40.30.10">
    <property type="entry name" value="Glutaredoxin"/>
    <property type="match status" value="1"/>
</dbReference>
<dbReference type="PROSITE" id="PS51352">
    <property type="entry name" value="THIOREDOXIN_2"/>
    <property type="match status" value="1"/>
</dbReference>
<accession>K6DQN0</accession>
<dbReference type="EMBL" id="AJLS01000036">
    <property type="protein sequence ID" value="EKN70649.1"/>
    <property type="molecule type" value="Genomic_DNA"/>
</dbReference>
<dbReference type="SUPFAM" id="SSF52833">
    <property type="entry name" value="Thioredoxin-like"/>
    <property type="match status" value="1"/>
</dbReference>
<keyword evidence="1" id="KW-1015">Disulfide bond</keyword>
<evidence type="ECO:0000313" key="3">
    <source>
        <dbReference type="EMBL" id="EKN70649.1"/>
    </source>
</evidence>
<dbReference type="STRING" id="1117379.BABA_04379"/>
<dbReference type="PANTHER" id="PTHR28630">
    <property type="match status" value="1"/>
</dbReference>
<name>K6DQN0_9BACI</name>
<proteinExistence type="predicted"/>
<dbReference type="AlphaFoldDB" id="K6DQN0"/>
<gene>
    <name evidence="3" type="ORF">BABA_04379</name>
</gene>
<reference evidence="3 4" key="1">
    <citation type="journal article" date="2012" name="Front. Microbiol.">
        <title>Redundancy and modularity in membrane-associated dissimilatory nitrate reduction in Bacillus.</title>
        <authorList>
            <person name="Heylen K."/>
            <person name="Keltjens J."/>
        </authorList>
    </citation>
    <scope>NUCLEOTIDE SEQUENCE [LARGE SCALE GENOMIC DNA]</scope>
    <source>
        <strain evidence="4">LMG 21833T</strain>
    </source>
</reference>
<feature type="domain" description="Thioredoxin" evidence="2">
    <location>
        <begin position="4"/>
        <end position="183"/>
    </location>
</feature>
<evidence type="ECO:0000313" key="4">
    <source>
        <dbReference type="Proteomes" id="UP000006316"/>
    </source>
</evidence>
<dbReference type="eggNOG" id="COG1225">
    <property type="taxonomic scope" value="Bacteria"/>
</dbReference>
<dbReference type="RefSeq" id="WP_007083911.1">
    <property type="nucleotide sequence ID" value="NZ_AJLS01000036.1"/>
</dbReference>
<dbReference type="Pfam" id="PF00578">
    <property type="entry name" value="AhpC-TSA"/>
    <property type="match status" value="1"/>
</dbReference>
<sequence length="183" mass="20489">MKKVQLGMKAPEFTFNTPWLESNQLYDVLENKKTILMFLRYYGCSLCQLDIATLISGYEKIKGNNAQVLVVLQTEPALISEQVNHEKMPLTIVCDPERVFFNLYGVEPGKSESDLLSEEVLEKLKTAKERGISKIDNGGKQNELQLPATFIINPDGNIVYAHYGTHAADIPNVNDLIILTSGQ</sequence>
<dbReference type="Proteomes" id="UP000006316">
    <property type="component" value="Unassembled WGS sequence"/>
</dbReference>
<dbReference type="GO" id="GO:0016209">
    <property type="term" value="F:antioxidant activity"/>
    <property type="evidence" value="ECO:0007669"/>
    <property type="project" value="InterPro"/>
</dbReference>
<evidence type="ECO:0000256" key="1">
    <source>
        <dbReference type="ARBA" id="ARBA00023157"/>
    </source>
</evidence>
<comment type="caution">
    <text evidence="3">The sequence shown here is derived from an EMBL/GenBank/DDBJ whole genome shotgun (WGS) entry which is preliminary data.</text>
</comment>
<dbReference type="InterPro" id="IPR036249">
    <property type="entry name" value="Thioredoxin-like_sf"/>
</dbReference>
<dbReference type="InterPro" id="IPR032801">
    <property type="entry name" value="PXL2A/B/C"/>
</dbReference>
<dbReference type="PATRIC" id="fig|1117379.3.peg.905"/>
<protein>
    <submittedName>
        <fullName evidence="3">Alkyl hydroperoxide reductase/ Thiol specific antioxidant/ Mal allergen</fullName>
    </submittedName>
</protein>